<evidence type="ECO:0000313" key="2">
    <source>
        <dbReference type="EMBL" id="KAL2058720.1"/>
    </source>
</evidence>
<reference evidence="2 3" key="1">
    <citation type="submission" date="2024-09" db="EMBL/GenBank/DDBJ databases">
        <title>Rethinking Asexuality: The Enigmatic Case of Functional Sexual Genes in Lepraria (Stereocaulaceae).</title>
        <authorList>
            <person name="Doellman M."/>
            <person name="Sun Y."/>
            <person name="Barcenas-Pena A."/>
            <person name="Lumbsch H.T."/>
            <person name="Grewe F."/>
        </authorList>
    </citation>
    <scope>NUCLEOTIDE SEQUENCE [LARGE SCALE GENOMIC DNA]</scope>
    <source>
        <strain evidence="2 3">Grewe 0041</strain>
    </source>
</reference>
<gene>
    <name evidence="2" type="ORF">ABVK25_000011</name>
</gene>
<evidence type="ECO:0000256" key="1">
    <source>
        <dbReference type="SAM" id="MobiDB-lite"/>
    </source>
</evidence>
<proteinExistence type="predicted"/>
<organism evidence="2 3">
    <name type="scientific">Lepraria finkii</name>
    <dbReference type="NCBI Taxonomy" id="1340010"/>
    <lineage>
        <taxon>Eukaryota</taxon>
        <taxon>Fungi</taxon>
        <taxon>Dikarya</taxon>
        <taxon>Ascomycota</taxon>
        <taxon>Pezizomycotina</taxon>
        <taxon>Lecanoromycetes</taxon>
        <taxon>OSLEUM clade</taxon>
        <taxon>Lecanoromycetidae</taxon>
        <taxon>Lecanorales</taxon>
        <taxon>Lecanorineae</taxon>
        <taxon>Stereocaulaceae</taxon>
        <taxon>Lepraria</taxon>
    </lineage>
</organism>
<keyword evidence="3" id="KW-1185">Reference proteome</keyword>
<feature type="region of interest" description="Disordered" evidence="1">
    <location>
        <begin position="22"/>
        <end position="62"/>
    </location>
</feature>
<sequence>MAAPFEYVDLMEGYIKSLEARNSKLDPTGKLNEVRIPPERQQQAASPPQFYNADQHYATPRL</sequence>
<dbReference type="Proteomes" id="UP001590951">
    <property type="component" value="Unassembled WGS sequence"/>
</dbReference>
<evidence type="ECO:0000313" key="3">
    <source>
        <dbReference type="Proteomes" id="UP001590951"/>
    </source>
</evidence>
<protein>
    <submittedName>
        <fullName evidence="2">Uncharacterized protein</fullName>
    </submittedName>
</protein>
<dbReference type="EMBL" id="JBHFEH010000001">
    <property type="protein sequence ID" value="KAL2058720.1"/>
    <property type="molecule type" value="Genomic_DNA"/>
</dbReference>
<comment type="caution">
    <text evidence="2">The sequence shown here is derived from an EMBL/GenBank/DDBJ whole genome shotgun (WGS) entry which is preliminary data.</text>
</comment>
<accession>A0ABR4BLU6</accession>
<name>A0ABR4BLU6_9LECA</name>